<dbReference type="Proteomes" id="UP000604046">
    <property type="component" value="Unassembled WGS sequence"/>
</dbReference>
<evidence type="ECO:0000259" key="4">
    <source>
        <dbReference type="PROSITE" id="PS50097"/>
    </source>
</evidence>
<dbReference type="CDD" id="cd18186">
    <property type="entry name" value="BTB_POZ_ZBTB_KLHL-like"/>
    <property type="match status" value="1"/>
</dbReference>
<proteinExistence type="predicted"/>
<evidence type="ECO:0000313" key="5">
    <source>
        <dbReference type="EMBL" id="CAE7242777.1"/>
    </source>
</evidence>
<evidence type="ECO:0000256" key="1">
    <source>
        <dbReference type="ARBA" id="ARBA00022737"/>
    </source>
</evidence>
<dbReference type="Pfam" id="PF00651">
    <property type="entry name" value="BTB"/>
    <property type="match status" value="1"/>
</dbReference>
<organism evidence="5 6">
    <name type="scientific">Symbiodinium natans</name>
    <dbReference type="NCBI Taxonomy" id="878477"/>
    <lineage>
        <taxon>Eukaryota</taxon>
        <taxon>Sar</taxon>
        <taxon>Alveolata</taxon>
        <taxon>Dinophyceae</taxon>
        <taxon>Suessiales</taxon>
        <taxon>Symbiodiniaceae</taxon>
        <taxon>Symbiodinium</taxon>
    </lineage>
</organism>
<dbReference type="PROSITE" id="PS50097">
    <property type="entry name" value="BTB"/>
    <property type="match status" value="1"/>
</dbReference>
<name>A0A812LKW2_9DINO</name>
<feature type="region of interest" description="Disordered" evidence="3">
    <location>
        <begin position="16"/>
        <end position="145"/>
    </location>
</feature>
<dbReference type="GO" id="GO:0005737">
    <property type="term" value="C:cytoplasm"/>
    <property type="evidence" value="ECO:0007669"/>
    <property type="project" value="TreeGrafter"/>
</dbReference>
<dbReference type="GO" id="GO:0000151">
    <property type="term" value="C:ubiquitin ligase complex"/>
    <property type="evidence" value="ECO:0007669"/>
    <property type="project" value="TreeGrafter"/>
</dbReference>
<comment type="caution">
    <text evidence="5">The sequence shown here is derived from an EMBL/GenBank/DDBJ whole genome shotgun (WGS) entry which is preliminary data.</text>
</comment>
<keyword evidence="1" id="KW-0677">Repeat</keyword>
<dbReference type="PANTHER" id="PTHR46231">
    <property type="entry name" value="ANKYRIN REPEAT AND BTB/POZ DOMAIN-CONTAINING PROTEIN 1"/>
    <property type="match status" value="1"/>
</dbReference>
<dbReference type="Gene3D" id="3.30.710.10">
    <property type="entry name" value="Potassium Channel Kv1.1, Chain A"/>
    <property type="match status" value="1"/>
</dbReference>
<dbReference type="EMBL" id="CAJNDS010000990">
    <property type="protein sequence ID" value="CAE7242777.1"/>
    <property type="molecule type" value="Genomic_DNA"/>
</dbReference>
<evidence type="ECO:0000256" key="3">
    <source>
        <dbReference type="SAM" id="MobiDB-lite"/>
    </source>
</evidence>
<accession>A0A812LKW2</accession>
<dbReference type="AlphaFoldDB" id="A0A812LKW2"/>
<gene>
    <name evidence="5" type="ORF">SNAT2548_LOCUS11189</name>
</gene>
<dbReference type="PANTHER" id="PTHR46231:SF1">
    <property type="entry name" value="ANKYRIN REPEAT AND BTB_POZ DOMAIN-CONTAINING PROTEIN 1"/>
    <property type="match status" value="1"/>
</dbReference>
<keyword evidence="6" id="KW-1185">Reference proteome</keyword>
<sequence length="462" mass="51286">MAAASTTPSKLRLLAIVQSRADDSESTGCRGEESAPEPATLAEEEEEEDESAHGDAEDSDPLVPEVNTSRPTPPELVGASPVEEGTVLPDPCPEEEKQGEEAGAAGPTDQGLERLERASKSRPRRRSASLKASEQRVTASRPAPKAMWATVQLQDHPLWTMEMNQENGKSWLNNPFAADLCLMVGRRYFFIHRPLVADWSDYLCSLLDPTPGFESPGFTLHLPVADPDALEGLLRWMYTGDPEVLSSDKIFGLIPVADYLGMRKPFWEELYKAVADMWEASGSETWLASFTKHIERVPVSCSLEIVHRCGATKRSIPPDLLLSLLLQVADARQNGDECKPLAEPVNKAVPLCKHETIQMMAEKYTSSFDALVRPSKLCIRQGQKRKAFHRVCSRCHLNFANGEEAAAAPCRETVLTHSEDTFHSKAGNLCCCRCRKPLSQYDPRCSQLVTRSFHNLVDWTER</sequence>
<dbReference type="InterPro" id="IPR000210">
    <property type="entry name" value="BTB/POZ_dom"/>
</dbReference>
<protein>
    <recommendedName>
        <fullName evidence="4">BTB domain-containing protein</fullName>
    </recommendedName>
</protein>
<dbReference type="InterPro" id="IPR044515">
    <property type="entry name" value="ABTB1"/>
</dbReference>
<keyword evidence="2" id="KW-0040">ANK repeat</keyword>
<dbReference type="InterPro" id="IPR011333">
    <property type="entry name" value="SKP1/BTB/POZ_sf"/>
</dbReference>
<evidence type="ECO:0000313" key="6">
    <source>
        <dbReference type="Proteomes" id="UP000604046"/>
    </source>
</evidence>
<dbReference type="SMART" id="SM00225">
    <property type="entry name" value="BTB"/>
    <property type="match status" value="1"/>
</dbReference>
<feature type="domain" description="BTB" evidence="4">
    <location>
        <begin position="178"/>
        <end position="246"/>
    </location>
</feature>
<evidence type="ECO:0000256" key="2">
    <source>
        <dbReference type="ARBA" id="ARBA00023043"/>
    </source>
</evidence>
<dbReference type="SUPFAM" id="SSF54695">
    <property type="entry name" value="POZ domain"/>
    <property type="match status" value="1"/>
</dbReference>
<reference evidence="5" key="1">
    <citation type="submission" date="2021-02" db="EMBL/GenBank/DDBJ databases">
        <authorList>
            <person name="Dougan E. K."/>
            <person name="Rhodes N."/>
            <person name="Thang M."/>
            <person name="Chan C."/>
        </authorList>
    </citation>
    <scope>NUCLEOTIDE SEQUENCE</scope>
</reference>
<dbReference type="OrthoDB" id="3916736at2759"/>